<dbReference type="SUPFAM" id="SSF53850">
    <property type="entry name" value="Periplasmic binding protein-like II"/>
    <property type="match status" value="1"/>
</dbReference>
<dbReference type="InterPro" id="IPR015168">
    <property type="entry name" value="SsuA/THI5"/>
</dbReference>
<dbReference type="OrthoDB" id="5348911at2"/>
<proteinExistence type="predicted"/>
<evidence type="ECO:0000256" key="1">
    <source>
        <dbReference type="SAM" id="SignalP"/>
    </source>
</evidence>
<sequence length="328" mass="34371">MSKFSIKACLVGAAALLGTALASPLASPARADQISVTHWGVLMYGAPYAVALEKGFFKDAGIEITGILTSKGGGTTVRNVLAGGLPYGEVSLAAAVAAAKEGLDIKIVNTGAASVYDILWVAPKGSDIKSVKDLAGKKAAFTSPKSVTEMVLLMSLAAGGVDVKQVERISTGGIGAGLTALGQGGVAAAPILDPIWSRTQDKYQPVFYAKDLLPLMTQTVGITTGDFAKSSPDKLKAIIEGRRKGVDFIYANPEEAGKIFAAAYKMDEALGIRAIQNMIDVKYWGRGDLDLKAMDNMVEGLRIIGEVDGPMDWSKLVDKSFLPDDLKS</sequence>
<protein>
    <submittedName>
        <fullName evidence="3">NitT/TauT family transport system substrate-binding protein</fullName>
    </submittedName>
</protein>
<dbReference type="Proteomes" id="UP000277424">
    <property type="component" value="Unassembled WGS sequence"/>
</dbReference>
<feature type="chain" id="PRO_5019288081" evidence="1">
    <location>
        <begin position="23"/>
        <end position="328"/>
    </location>
</feature>
<name>A0A420WHP9_9PROT</name>
<evidence type="ECO:0000313" key="3">
    <source>
        <dbReference type="EMBL" id="RKQ70531.1"/>
    </source>
</evidence>
<dbReference type="PANTHER" id="PTHR30024:SF21">
    <property type="entry name" value="ABC TRANSPORTER SUBSTRATE-BINDING PROTEIN"/>
    <property type="match status" value="1"/>
</dbReference>
<keyword evidence="1" id="KW-0732">Signal</keyword>
<dbReference type="EMBL" id="RBIG01000002">
    <property type="protein sequence ID" value="RKQ70531.1"/>
    <property type="molecule type" value="Genomic_DNA"/>
</dbReference>
<organism evidence="3 4">
    <name type="scientific">Oceanibaculum indicum</name>
    <dbReference type="NCBI Taxonomy" id="526216"/>
    <lineage>
        <taxon>Bacteria</taxon>
        <taxon>Pseudomonadati</taxon>
        <taxon>Pseudomonadota</taxon>
        <taxon>Alphaproteobacteria</taxon>
        <taxon>Rhodospirillales</taxon>
        <taxon>Oceanibaculaceae</taxon>
        <taxon>Oceanibaculum</taxon>
    </lineage>
</organism>
<comment type="caution">
    <text evidence="3">The sequence shown here is derived from an EMBL/GenBank/DDBJ whole genome shotgun (WGS) entry which is preliminary data.</text>
</comment>
<dbReference type="Pfam" id="PF09084">
    <property type="entry name" value="NMT1"/>
    <property type="match status" value="1"/>
</dbReference>
<dbReference type="AlphaFoldDB" id="A0A420WHP9"/>
<evidence type="ECO:0000259" key="2">
    <source>
        <dbReference type="Pfam" id="PF09084"/>
    </source>
</evidence>
<accession>A0A420WHP9</accession>
<reference evidence="3 4" key="1">
    <citation type="submission" date="2018-10" db="EMBL/GenBank/DDBJ databases">
        <title>Comparative analysis of microorganisms from saline springs in Andes Mountain Range, Colombia.</title>
        <authorList>
            <person name="Rubin E."/>
        </authorList>
    </citation>
    <scope>NUCLEOTIDE SEQUENCE [LARGE SCALE GENOMIC DNA]</scope>
    <source>
        <strain evidence="3 4">USBA 36</strain>
    </source>
</reference>
<dbReference type="PANTHER" id="PTHR30024">
    <property type="entry name" value="ALIPHATIC SULFONATES-BINDING PROTEIN-RELATED"/>
    <property type="match status" value="1"/>
</dbReference>
<feature type="domain" description="SsuA/THI5-like" evidence="2">
    <location>
        <begin position="46"/>
        <end position="256"/>
    </location>
</feature>
<dbReference type="Gene3D" id="3.40.190.10">
    <property type="entry name" value="Periplasmic binding protein-like II"/>
    <property type="match status" value="2"/>
</dbReference>
<dbReference type="RefSeq" id="WP_008944184.1">
    <property type="nucleotide sequence ID" value="NZ_RBIG01000002.1"/>
</dbReference>
<gene>
    <name evidence="3" type="ORF">BCL74_2479</name>
</gene>
<feature type="signal peptide" evidence="1">
    <location>
        <begin position="1"/>
        <end position="22"/>
    </location>
</feature>
<evidence type="ECO:0000313" key="4">
    <source>
        <dbReference type="Proteomes" id="UP000277424"/>
    </source>
</evidence>